<feature type="compositionally biased region" description="Polar residues" evidence="1">
    <location>
        <begin position="103"/>
        <end position="112"/>
    </location>
</feature>
<dbReference type="EMBL" id="OW240914">
    <property type="protein sequence ID" value="CAH2277724.1"/>
    <property type="molecule type" value="Genomic_DNA"/>
</dbReference>
<name>A0AAD1W2B9_PELCU</name>
<organism evidence="2 3">
    <name type="scientific">Pelobates cultripes</name>
    <name type="common">Western spadefoot toad</name>
    <dbReference type="NCBI Taxonomy" id="61616"/>
    <lineage>
        <taxon>Eukaryota</taxon>
        <taxon>Metazoa</taxon>
        <taxon>Chordata</taxon>
        <taxon>Craniata</taxon>
        <taxon>Vertebrata</taxon>
        <taxon>Euteleostomi</taxon>
        <taxon>Amphibia</taxon>
        <taxon>Batrachia</taxon>
        <taxon>Anura</taxon>
        <taxon>Pelobatoidea</taxon>
        <taxon>Pelobatidae</taxon>
        <taxon>Pelobates</taxon>
    </lineage>
</organism>
<evidence type="ECO:0000256" key="1">
    <source>
        <dbReference type="SAM" id="MobiDB-lite"/>
    </source>
</evidence>
<evidence type="ECO:0000313" key="2">
    <source>
        <dbReference type="EMBL" id="CAH2277724.1"/>
    </source>
</evidence>
<proteinExistence type="predicted"/>
<accession>A0AAD1W2B9</accession>
<dbReference type="AlphaFoldDB" id="A0AAD1W2B9"/>
<keyword evidence="3" id="KW-1185">Reference proteome</keyword>
<protein>
    <submittedName>
        <fullName evidence="2">Uncharacterized protein</fullName>
    </submittedName>
</protein>
<gene>
    <name evidence="2" type="ORF">PECUL_23A001868</name>
</gene>
<reference evidence="2" key="1">
    <citation type="submission" date="2022-03" db="EMBL/GenBank/DDBJ databases">
        <authorList>
            <person name="Alioto T."/>
            <person name="Alioto T."/>
            <person name="Gomez Garrido J."/>
        </authorList>
    </citation>
    <scope>NUCLEOTIDE SEQUENCE</scope>
</reference>
<dbReference type="Proteomes" id="UP001295444">
    <property type="component" value="Chromosome 03"/>
</dbReference>
<sequence>MTSRLMRRAGSSQSRTCAVRPFRVLSVRGVVDTVLSLQGAAAARTESQNLLIRVHNPRMTERILDLTLEVNYLLTGEDCIVMKRPGESVQQSHSPGLSDGSDRAQSPSTVSPPHSLIHDGNNEQKVLKLTNQIIHLLTGEVWEYLERHKELYNDVVTDTRRPVCPLGKRRFQQCVYV</sequence>
<feature type="region of interest" description="Disordered" evidence="1">
    <location>
        <begin position="86"/>
        <end position="119"/>
    </location>
</feature>
<evidence type="ECO:0000313" key="3">
    <source>
        <dbReference type="Proteomes" id="UP001295444"/>
    </source>
</evidence>